<accession>A0AAN8ZXA7</accession>
<gene>
    <name evidence="1" type="ORF">SK128_025613</name>
</gene>
<sequence>MVARSELKDWFQQDKNDEEASYCKCCKVKLKSANKSMPLKHKSPVKHKKCFDVSKSTVRFIEKQKSTECETPRRNYCCDPHIK</sequence>
<dbReference type="Proteomes" id="UP001381693">
    <property type="component" value="Unassembled WGS sequence"/>
</dbReference>
<dbReference type="AlphaFoldDB" id="A0AAN8ZXA7"/>
<protein>
    <submittedName>
        <fullName evidence="1">Uncharacterized protein</fullName>
    </submittedName>
</protein>
<organism evidence="1 2">
    <name type="scientific">Halocaridina rubra</name>
    <name type="common">Hawaiian red shrimp</name>
    <dbReference type="NCBI Taxonomy" id="373956"/>
    <lineage>
        <taxon>Eukaryota</taxon>
        <taxon>Metazoa</taxon>
        <taxon>Ecdysozoa</taxon>
        <taxon>Arthropoda</taxon>
        <taxon>Crustacea</taxon>
        <taxon>Multicrustacea</taxon>
        <taxon>Malacostraca</taxon>
        <taxon>Eumalacostraca</taxon>
        <taxon>Eucarida</taxon>
        <taxon>Decapoda</taxon>
        <taxon>Pleocyemata</taxon>
        <taxon>Caridea</taxon>
        <taxon>Atyoidea</taxon>
        <taxon>Atyidae</taxon>
        <taxon>Halocaridina</taxon>
    </lineage>
</organism>
<dbReference type="EMBL" id="JAXCGZ010021473">
    <property type="protein sequence ID" value="KAK7050081.1"/>
    <property type="molecule type" value="Genomic_DNA"/>
</dbReference>
<reference evidence="1 2" key="1">
    <citation type="submission" date="2023-11" db="EMBL/GenBank/DDBJ databases">
        <title>Halocaridina rubra genome assembly.</title>
        <authorList>
            <person name="Smith C."/>
        </authorList>
    </citation>
    <scope>NUCLEOTIDE SEQUENCE [LARGE SCALE GENOMIC DNA]</scope>
    <source>
        <strain evidence="1">EP-1</strain>
        <tissue evidence="1">Whole</tissue>
    </source>
</reference>
<evidence type="ECO:0000313" key="2">
    <source>
        <dbReference type="Proteomes" id="UP001381693"/>
    </source>
</evidence>
<keyword evidence="2" id="KW-1185">Reference proteome</keyword>
<name>A0AAN8ZXA7_HALRR</name>
<proteinExistence type="predicted"/>
<feature type="non-terminal residue" evidence="1">
    <location>
        <position position="83"/>
    </location>
</feature>
<evidence type="ECO:0000313" key="1">
    <source>
        <dbReference type="EMBL" id="KAK7050081.1"/>
    </source>
</evidence>
<comment type="caution">
    <text evidence="1">The sequence shown here is derived from an EMBL/GenBank/DDBJ whole genome shotgun (WGS) entry which is preliminary data.</text>
</comment>